<dbReference type="InterPro" id="IPR048327">
    <property type="entry name" value="Dyp_perox_N"/>
</dbReference>
<comment type="similarity">
    <text evidence="8">Belongs to the DyP-type peroxidase family.</text>
</comment>
<dbReference type="PANTHER" id="PTHR30521">
    <property type="entry name" value="DEFERROCHELATASE/PEROXIDASE"/>
    <property type="match status" value="1"/>
</dbReference>
<dbReference type="Pfam" id="PF20628">
    <property type="entry name" value="Dyp_perox_C"/>
    <property type="match status" value="1"/>
</dbReference>
<comment type="cofactor">
    <cofactor evidence="1">
        <name>heme b</name>
        <dbReference type="ChEBI" id="CHEBI:60344"/>
    </cofactor>
</comment>
<evidence type="ECO:0000256" key="9">
    <source>
        <dbReference type="SAM" id="MobiDB-lite"/>
    </source>
</evidence>
<proteinExistence type="inferred from homology"/>
<evidence type="ECO:0000256" key="1">
    <source>
        <dbReference type="ARBA" id="ARBA00001970"/>
    </source>
</evidence>
<feature type="domain" description="Dyp-type peroxidase C-terminal" evidence="12">
    <location>
        <begin position="219"/>
        <end position="387"/>
    </location>
</feature>
<feature type="compositionally biased region" description="Low complexity" evidence="9">
    <location>
        <begin position="18"/>
        <end position="35"/>
    </location>
</feature>
<dbReference type="GO" id="GO:0004601">
    <property type="term" value="F:peroxidase activity"/>
    <property type="evidence" value="ECO:0007669"/>
    <property type="project" value="UniProtKB-KW"/>
</dbReference>
<evidence type="ECO:0000256" key="5">
    <source>
        <dbReference type="ARBA" id="ARBA00022729"/>
    </source>
</evidence>
<dbReference type="NCBIfam" id="TIGR01413">
    <property type="entry name" value="Dyp_perox_fam"/>
    <property type="match status" value="1"/>
</dbReference>
<evidence type="ECO:0000256" key="4">
    <source>
        <dbReference type="ARBA" id="ARBA00022723"/>
    </source>
</evidence>
<dbReference type="AlphaFoldDB" id="A0A364V7V5"/>
<feature type="domain" description="Dyp-type peroxidase N-terminal" evidence="11">
    <location>
        <begin position="64"/>
        <end position="211"/>
    </location>
</feature>
<evidence type="ECO:0000256" key="10">
    <source>
        <dbReference type="SAM" id="SignalP"/>
    </source>
</evidence>
<evidence type="ECO:0000313" key="14">
    <source>
        <dbReference type="Proteomes" id="UP000251577"/>
    </source>
</evidence>
<dbReference type="GO" id="GO:0005829">
    <property type="term" value="C:cytosol"/>
    <property type="evidence" value="ECO:0007669"/>
    <property type="project" value="TreeGrafter"/>
</dbReference>
<feature type="signal peptide" evidence="10">
    <location>
        <begin position="1"/>
        <end position="15"/>
    </location>
</feature>
<evidence type="ECO:0000259" key="11">
    <source>
        <dbReference type="Pfam" id="PF04261"/>
    </source>
</evidence>
<feature type="chain" id="PRO_5039056692" evidence="10">
    <location>
        <begin position="16"/>
        <end position="399"/>
    </location>
</feature>
<dbReference type="Proteomes" id="UP000251577">
    <property type="component" value="Unassembled WGS sequence"/>
</dbReference>
<evidence type="ECO:0000256" key="8">
    <source>
        <dbReference type="ARBA" id="ARBA00025737"/>
    </source>
</evidence>
<evidence type="ECO:0000259" key="12">
    <source>
        <dbReference type="Pfam" id="PF20628"/>
    </source>
</evidence>
<dbReference type="InterPro" id="IPR048328">
    <property type="entry name" value="Dyp_perox_C"/>
</dbReference>
<dbReference type="SUPFAM" id="SSF54909">
    <property type="entry name" value="Dimeric alpha+beta barrel"/>
    <property type="match status" value="1"/>
</dbReference>
<keyword evidence="7" id="KW-0408">Iron</keyword>
<keyword evidence="2 13" id="KW-0575">Peroxidase</keyword>
<evidence type="ECO:0000256" key="2">
    <source>
        <dbReference type="ARBA" id="ARBA00022559"/>
    </source>
</evidence>
<dbReference type="InterPro" id="IPR006314">
    <property type="entry name" value="Dyp_peroxidase"/>
</dbReference>
<sequence length="399" mass="42927">MLAGLGLAGAGGALAACSSNASSAEPSGSAAASPSAGGGFTQVSPEEERNAAQKTTVAFDGKHQAGIETPHQRHGLVVAFDLKDRNNVRRDLTRLMRIWTSDARAMTQGRPALADLEPELTGDPRNLTVTVGWSPQLIADANITGRLPGWLPNFRNGLPPFKGDALQPEYSGGDLVLQVCGDDLTAVSHAMRVLSRGAKDYVTVKWTQRGFVDSPQGQTPRNLLGFKDGSIVPRTPEEFDKAVWDQQGGSAMIVRRIKFKLSDWEALDRGGRETVFGRRIDTGAPLTGGGEFDEPDLNAVDSTGIPVIDPHSHVGITAGSGRTILRRPFNYDGMTSRDGDTGLIFICFQNDPAKAFVPLQRRLAQGDRLNQWITHIGSAVFWCPPGTRAEEYWGQGLLS</sequence>
<gene>
    <name evidence="13" type="ORF">DLJ54_02100</name>
</gene>
<comment type="caution">
    <text evidence="13">The sequence shown here is derived from an EMBL/GenBank/DDBJ whole genome shotgun (WGS) entry which is preliminary data.</text>
</comment>
<reference evidence="13 14" key="1">
    <citation type="journal article" date="2018" name="Syst. Appl. Microbiol.">
        <title>Corynebacterium heidelbergense sp. nov., isolated from the preen glands of Egyptian geese (Alopochen aegyptiacus).</title>
        <authorList>
            <person name="Braun M.S."/>
            <person name="Wang E."/>
            <person name="Zimmermann S."/>
            <person name="Wink M."/>
        </authorList>
    </citation>
    <scope>NUCLEOTIDE SEQUENCE [LARGE SCALE GENOMIC DNA]</scope>
    <source>
        <strain evidence="13 14">647</strain>
    </source>
</reference>
<dbReference type="EMBL" id="QHCV01000012">
    <property type="protein sequence ID" value="RAV32719.1"/>
    <property type="molecule type" value="Genomic_DNA"/>
</dbReference>
<keyword evidence="3" id="KW-0349">Heme</keyword>
<evidence type="ECO:0000256" key="3">
    <source>
        <dbReference type="ARBA" id="ARBA00022617"/>
    </source>
</evidence>
<dbReference type="PANTHER" id="PTHR30521:SF4">
    <property type="entry name" value="DEFERROCHELATASE"/>
    <property type="match status" value="1"/>
</dbReference>
<keyword evidence="6" id="KW-0560">Oxidoreductase</keyword>
<dbReference type="InterPro" id="IPR011008">
    <property type="entry name" value="Dimeric_a/b-barrel"/>
</dbReference>
<dbReference type="PROSITE" id="PS51404">
    <property type="entry name" value="DYP_PEROXIDASE"/>
    <property type="match status" value="1"/>
</dbReference>
<dbReference type="Pfam" id="PF04261">
    <property type="entry name" value="Dyp_perox_N"/>
    <property type="match status" value="1"/>
</dbReference>
<evidence type="ECO:0000256" key="7">
    <source>
        <dbReference type="ARBA" id="ARBA00023004"/>
    </source>
</evidence>
<dbReference type="GO" id="GO:0046872">
    <property type="term" value="F:metal ion binding"/>
    <property type="evidence" value="ECO:0007669"/>
    <property type="project" value="UniProtKB-KW"/>
</dbReference>
<organism evidence="13 14">
    <name type="scientific">Corynebacterium heidelbergense</name>
    <dbReference type="NCBI Taxonomy" id="2055947"/>
    <lineage>
        <taxon>Bacteria</taxon>
        <taxon>Bacillati</taxon>
        <taxon>Actinomycetota</taxon>
        <taxon>Actinomycetes</taxon>
        <taxon>Mycobacteriales</taxon>
        <taxon>Corynebacteriaceae</taxon>
        <taxon>Corynebacterium</taxon>
    </lineage>
</organism>
<dbReference type="GO" id="GO:0020037">
    <property type="term" value="F:heme binding"/>
    <property type="evidence" value="ECO:0007669"/>
    <property type="project" value="InterPro"/>
</dbReference>
<keyword evidence="5 10" id="KW-0732">Signal</keyword>
<evidence type="ECO:0000313" key="13">
    <source>
        <dbReference type="EMBL" id="RAV32719.1"/>
    </source>
</evidence>
<feature type="region of interest" description="Disordered" evidence="9">
    <location>
        <begin position="18"/>
        <end position="53"/>
    </location>
</feature>
<keyword evidence="4" id="KW-0479">Metal-binding</keyword>
<accession>A0A364V7V5</accession>
<name>A0A364V7V5_9CORY</name>
<evidence type="ECO:0000256" key="6">
    <source>
        <dbReference type="ARBA" id="ARBA00023002"/>
    </source>
</evidence>
<protein>
    <submittedName>
        <fullName evidence="13">Peroxidase</fullName>
    </submittedName>
</protein>
<keyword evidence="14" id="KW-1185">Reference proteome</keyword>